<reference evidence="3 4" key="1">
    <citation type="submission" date="2020-08" db="EMBL/GenBank/DDBJ databases">
        <title>Genomic Encyclopedia of Type Strains, Phase III (KMG-III): the genomes of soil and plant-associated and newly described type strains.</title>
        <authorList>
            <person name="Whitman W."/>
        </authorList>
    </citation>
    <scope>NUCLEOTIDE SEQUENCE [LARGE SCALE GENOMIC DNA]</scope>
    <source>
        <strain evidence="3 4">CECT 8960</strain>
    </source>
</reference>
<sequence length="181" mass="18199">MSMRTTAVVVGLLFLTSTAAFAASAHVAGALLVAYTGLAVAGIGIALFPVLRPHGAGLATGYLVLRTAEGLTLLAAALYLATSGHPVTGYEPLVYAFSGAGGLVLSGLLLRSGLVPKWLAVLGVVGYAALLTGVVSELAGVSELDSGPGLAFYVPGGLFELVFPILLLAKGFTRTSGGVRR</sequence>
<accession>A0A7W7Q7Q1</accession>
<keyword evidence="2" id="KW-0732">Signal</keyword>
<feature type="transmembrane region" description="Helical" evidence="1">
    <location>
        <begin position="63"/>
        <end position="81"/>
    </location>
</feature>
<evidence type="ECO:0000313" key="3">
    <source>
        <dbReference type="EMBL" id="MBB4908388.1"/>
    </source>
</evidence>
<name>A0A7W7Q7Q1_9PSEU</name>
<dbReference type="EMBL" id="JACHJQ010000005">
    <property type="protein sequence ID" value="MBB4908388.1"/>
    <property type="molecule type" value="Genomic_DNA"/>
</dbReference>
<keyword evidence="1" id="KW-0812">Transmembrane</keyword>
<proteinExistence type="predicted"/>
<organism evidence="3 4">
    <name type="scientific">Actinophytocola algeriensis</name>
    <dbReference type="NCBI Taxonomy" id="1768010"/>
    <lineage>
        <taxon>Bacteria</taxon>
        <taxon>Bacillati</taxon>
        <taxon>Actinomycetota</taxon>
        <taxon>Actinomycetes</taxon>
        <taxon>Pseudonocardiales</taxon>
        <taxon>Pseudonocardiaceae</taxon>
    </lineage>
</organism>
<gene>
    <name evidence="3" type="ORF">FHR82_004641</name>
</gene>
<keyword evidence="1" id="KW-0472">Membrane</keyword>
<dbReference type="Pfam" id="PF14329">
    <property type="entry name" value="DUF4386"/>
    <property type="match status" value="1"/>
</dbReference>
<feature type="chain" id="PRO_5031515077" description="DUF4386 domain-containing protein" evidence="2">
    <location>
        <begin position="23"/>
        <end position="181"/>
    </location>
</feature>
<feature type="transmembrane region" description="Helical" evidence="1">
    <location>
        <begin position="93"/>
        <end position="111"/>
    </location>
</feature>
<comment type="caution">
    <text evidence="3">The sequence shown here is derived from an EMBL/GenBank/DDBJ whole genome shotgun (WGS) entry which is preliminary data.</text>
</comment>
<dbReference type="Proteomes" id="UP000520767">
    <property type="component" value="Unassembled WGS sequence"/>
</dbReference>
<evidence type="ECO:0008006" key="5">
    <source>
        <dbReference type="Google" id="ProtNLM"/>
    </source>
</evidence>
<keyword evidence="1" id="KW-1133">Transmembrane helix</keyword>
<protein>
    <recommendedName>
        <fullName evidence="5">DUF4386 domain-containing protein</fullName>
    </recommendedName>
</protein>
<feature type="transmembrane region" description="Helical" evidence="1">
    <location>
        <begin position="118"/>
        <end position="138"/>
    </location>
</feature>
<evidence type="ECO:0000256" key="1">
    <source>
        <dbReference type="SAM" id="Phobius"/>
    </source>
</evidence>
<feature type="signal peptide" evidence="2">
    <location>
        <begin position="1"/>
        <end position="22"/>
    </location>
</feature>
<evidence type="ECO:0000313" key="4">
    <source>
        <dbReference type="Proteomes" id="UP000520767"/>
    </source>
</evidence>
<feature type="transmembrane region" description="Helical" evidence="1">
    <location>
        <begin position="32"/>
        <end position="51"/>
    </location>
</feature>
<keyword evidence="4" id="KW-1185">Reference proteome</keyword>
<dbReference type="RefSeq" id="WP_184812552.1">
    <property type="nucleotide sequence ID" value="NZ_JADBEA010000001.1"/>
</dbReference>
<feature type="transmembrane region" description="Helical" evidence="1">
    <location>
        <begin position="150"/>
        <end position="172"/>
    </location>
</feature>
<dbReference type="InterPro" id="IPR025495">
    <property type="entry name" value="DUF4386"/>
</dbReference>
<dbReference type="AlphaFoldDB" id="A0A7W7Q7Q1"/>
<evidence type="ECO:0000256" key="2">
    <source>
        <dbReference type="SAM" id="SignalP"/>
    </source>
</evidence>